<comment type="caution">
    <text evidence="3">The sequence shown here is derived from an EMBL/GenBank/DDBJ whole genome shotgun (WGS) entry which is preliminary data.</text>
</comment>
<feature type="chain" id="PRO_5019356647" evidence="2">
    <location>
        <begin position="25"/>
        <end position="203"/>
    </location>
</feature>
<gene>
    <name evidence="3" type="ORF">B296_00023143</name>
</gene>
<sequence length="203" mass="22703">MIGSYLVLSGLWFHIYVVDLGGLAKELQAAAKSKTNWEKDEMRPRFQQRTDRSRGLSREEEEGERQREERIGGKNTEAEEEEEEEGGGLSDGGSGGRGERRGGRHISGEREERGGTVREAVGITGGLPCARMPIAGHRPPLQEEDCRFDGLGLAGVAPRAERSDEGLTWSDRTEINERPKPIRFRRAQIKRPDRTQFSRLSSS</sequence>
<reference evidence="3 4" key="1">
    <citation type="journal article" date="2014" name="Agronomy (Basel)">
        <title>A Draft Genome Sequence for Ensete ventricosum, the Drought-Tolerant Tree Against Hunger.</title>
        <authorList>
            <person name="Harrison J."/>
            <person name="Moore K.A."/>
            <person name="Paszkiewicz K."/>
            <person name="Jones T."/>
            <person name="Grant M."/>
            <person name="Ambacheew D."/>
            <person name="Muzemil S."/>
            <person name="Studholme D.J."/>
        </authorList>
    </citation>
    <scope>NUCLEOTIDE SEQUENCE [LARGE SCALE GENOMIC DNA]</scope>
</reference>
<dbReference type="Proteomes" id="UP000287651">
    <property type="component" value="Unassembled WGS sequence"/>
</dbReference>
<evidence type="ECO:0000256" key="2">
    <source>
        <dbReference type="SAM" id="SignalP"/>
    </source>
</evidence>
<organism evidence="3 4">
    <name type="scientific">Ensete ventricosum</name>
    <name type="common">Abyssinian banana</name>
    <name type="synonym">Musa ensete</name>
    <dbReference type="NCBI Taxonomy" id="4639"/>
    <lineage>
        <taxon>Eukaryota</taxon>
        <taxon>Viridiplantae</taxon>
        <taxon>Streptophyta</taxon>
        <taxon>Embryophyta</taxon>
        <taxon>Tracheophyta</taxon>
        <taxon>Spermatophyta</taxon>
        <taxon>Magnoliopsida</taxon>
        <taxon>Liliopsida</taxon>
        <taxon>Zingiberales</taxon>
        <taxon>Musaceae</taxon>
        <taxon>Ensete</taxon>
    </lineage>
</organism>
<feature type="compositionally biased region" description="Basic and acidic residues" evidence="1">
    <location>
        <begin position="159"/>
        <end position="180"/>
    </location>
</feature>
<evidence type="ECO:0000313" key="3">
    <source>
        <dbReference type="EMBL" id="RRT36377.1"/>
    </source>
</evidence>
<feature type="compositionally biased region" description="Gly residues" evidence="1">
    <location>
        <begin position="87"/>
        <end position="96"/>
    </location>
</feature>
<accession>A0A426XA61</accession>
<feature type="signal peptide" evidence="2">
    <location>
        <begin position="1"/>
        <end position="24"/>
    </location>
</feature>
<evidence type="ECO:0000256" key="1">
    <source>
        <dbReference type="SAM" id="MobiDB-lite"/>
    </source>
</evidence>
<feature type="region of interest" description="Disordered" evidence="1">
    <location>
        <begin position="32"/>
        <end position="121"/>
    </location>
</feature>
<feature type="compositionally biased region" description="Basic and acidic residues" evidence="1">
    <location>
        <begin position="35"/>
        <end position="72"/>
    </location>
</feature>
<keyword evidence="2" id="KW-0732">Signal</keyword>
<dbReference type="AlphaFoldDB" id="A0A426XA61"/>
<feature type="region of interest" description="Disordered" evidence="1">
    <location>
        <begin position="158"/>
        <end position="203"/>
    </location>
</feature>
<dbReference type="EMBL" id="AMZH03023691">
    <property type="protein sequence ID" value="RRT36377.1"/>
    <property type="molecule type" value="Genomic_DNA"/>
</dbReference>
<evidence type="ECO:0000313" key="4">
    <source>
        <dbReference type="Proteomes" id="UP000287651"/>
    </source>
</evidence>
<proteinExistence type="predicted"/>
<feature type="compositionally biased region" description="Basic and acidic residues" evidence="1">
    <location>
        <begin position="97"/>
        <end position="116"/>
    </location>
</feature>
<protein>
    <submittedName>
        <fullName evidence="3">Uncharacterized protein</fullName>
    </submittedName>
</protein>
<name>A0A426XA61_ENSVE</name>